<organism evidence="4 5">
    <name type="scientific">Limnobacter profundi</name>
    <dbReference type="NCBI Taxonomy" id="2732163"/>
    <lineage>
        <taxon>Bacteria</taxon>
        <taxon>Pseudomonadati</taxon>
        <taxon>Pseudomonadota</taxon>
        <taxon>Betaproteobacteria</taxon>
        <taxon>Burkholderiales</taxon>
        <taxon>Burkholderiaceae</taxon>
        <taxon>Limnobacter</taxon>
    </lineage>
</organism>
<feature type="transmembrane region" description="Helical" evidence="3">
    <location>
        <begin position="325"/>
        <end position="349"/>
    </location>
</feature>
<keyword evidence="3" id="KW-1133">Transmembrane helix</keyword>
<dbReference type="RefSeq" id="WP_171100330.1">
    <property type="nucleotide sequence ID" value="NZ_CP053084.1"/>
</dbReference>
<accession>A0ABX6N7K1</accession>
<dbReference type="CDD" id="cd13131">
    <property type="entry name" value="MATE_NorM_like"/>
    <property type="match status" value="1"/>
</dbReference>
<feature type="transmembrane region" description="Helical" evidence="3">
    <location>
        <begin position="61"/>
        <end position="82"/>
    </location>
</feature>
<feature type="transmembrane region" description="Helical" evidence="3">
    <location>
        <begin position="241"/>
        <end position="266"/>
    </location>
</feature>
<evidence type="ECO:0000256" key="1">
    <source>
        <dbReference type="ARBA" id="ARBA00022448"/>
    </source>
</evidence>
<gene>
    <name evidence="4" type="ORF">HKT17_12010</name>
</gene>
<feature type="transmembrane region" description="Helical" evidence="3">
    <location>
        <begin position="423"/>
        <end position="443"/>
    </location>
</feature>
<dbReference type="EMBL" id="CP053084">
    <property type="protein sequence ID" value="QJR30370.1"/>
    <property type="molecule type" value="Genomic_DNA"/>
</dbReference>
<dbReference type="Pfam" id="PF01554">
    <property type="entry name" value="MatE"/>
    <property type="match status" value="2"/>
</dbReference>
<protein>
    <submittedName>
        <fullName evidence="4">MATE family efflux transporter</fullName>
    </submittedName>
</protein>
<keyword evidence="3" id="KW-0812">Transmembrane</keyword>
<keyword evidence="3" id="KW-0472">Membrane</keyword>
<keyword evidence="1" id="KW-0813">Transport</keyword>
<feature type="region of interest" description="Disordered" evidence="2">
    <location>
        <begin position="460"/>
        <end position="479"/>
    </location>
</feature>
<name>A0ABX6N7K1_9BURK</name>
<dbReference type="InterPro" id="IPR002528">
    <property type="entry name" value="MATE_fam"/>
</dbReference>
<reference evidence="4 5" key="1">
    <citation type="submission" date="2020-05" db="EMBL/GenBank/DDBJ databases">
        <title>Compete genome of Limnobacter sp. SAORIC-580.</title>
        <authorList>
            <person name="Song J."/>
            <person name="Cho J.-C."/>
        </authorList>
    </citation>
    <scope>NUCLEOTIDE SEQUENCE [LARGE SCALE GENOMIC DNA]</scope>
    <source>
        <strain evidence="4 5">SAORIC-580</strain>
    </source>
</reference>
<evidence type="ECO:0000256" key="3">
    <source>
        <dbReference type="SAM" id="Phobius"/>
    </source>
</evidence>
<feature type="transmembrane region" description="Helical" evidence="3">
    <location>
        <begin position="164"/>
        <end position="183"/>
    </location>
</feature>
<dbReference type="PANTHER" id="PTHR43298">
    <property type="entry name" value="MULTIDRUG RESISTANCE PROTEIN NORM-RELATED"/>
    <property type="match status" value="1"/>
</dbReference>
<feature type="transmembrane region" description="Helical" evidence="3">
    <location>
        <begin position="392"/>
        <end position="411"/>
    </location>
</feature>
<evidence type="ECO:0000313" key="4">
    <source>
        <dbReference type="EMBL" id="QJR30370.1"/>
    </source>
</evidence>
<dbReference type="NCBIfam" id="TIGR00797">
    <property type="entry name" value="matE"/>
    <property type="match status" value="1"/>
</dbReference>
<dbReference type="PANTHER" id="PTHR43298:SF2">
    <property type="entry name" value="FMN_FAD EXPORTER YEEO-RELATED"/>
    <property type="match status" value="1"/>
</dbReference>
<feature type="transmembrane region" description="Helical" evidence="3">
    <location>
        <begin position="94"/>
        <end position="113"/>
    </location>
</feature>
<feature type="transmembrane region" description="Helical" evidence="3">
    <location>
        <begin position="21"/>
        <end position="41"/>
    </location>
</feature>
<sequence>MASSIVLFAQNRPRRALLNQALPILLGQLAVMGNGLVDTLMAGQAGPDVLAAMAVGSSIYISLYVGLMGVIIGLTPICSAHFGAGDHRKVGEDAVQGVWLALTMSCIGMAILLNPDPIFQLTNTPAHIASDTRGYLLGIAWGLPAALVFRVFYALNQSISRPQIVVALQVLMLLLKIPLNIWFMNGGWGLPALGAAGFGWATAATMWLVLGISALIWLFDKHYSEFKSIRSLKPDWHRLGQILRLGLPIGGSYLIEVSSFTVIALLVSRFDVYQLGGHQIVSNMAAMAYMVCLSLGNATTVLASQQIGAGFNRYASVIVKRGIETAMLVAVCVCLGLYVFDLELISFYTKDAKTIEVALGLMPWVIAYHFIDAVQTLCSFSLRAYRVSARPMLIYLVSLWFVGIGGGMWLGVWQENPLKSQGFWMASAGGLLLAGTCLALLLAHVMRQRNALELTLPTKPQALSGTEGSPGSPSPLAPQ</sequence>
<feature type="transmembrane region" description="Helical" evidence="3">
    <location>
        <begin position="286"/>
        <end position="304"/>
    </location>
</feature>
<dbReference type="Proteomes" id="UP000501130">
    <property type="component" value="Chromosome"/>
</dbReference>
<evidence type="ECO:0000256" key="2">
    <source>
        <dbReference type="SAM" id="MobiDB-lite"/>
    </source>
</evidence>
<feature type="transmembrane region" description="Helical" evidence="3">
    <location>
        <begin position="195"/>
        <end position="220"/>
    </location>
</feature>
<proteinExistence type="predicted"/>
<feature type="transmembrane region" description="Helical" evidence="3">
    <location>
        <begin position="133"/>
        <end position="152"/>
    </location>
</feature>
<keyword evidence="5" id="KW-1185">Reference proteome</keyword>
<evidence type="ECO:0000313" key="5">
    <source>
        <dbReference type="Proteomes" id="UP000501130"/>
    </source>
</evidence>
<dbReference type="InterPro" id="IPR050222">
    <property type="entry name" value="MATE_MdtK"/>
</dbReference>